<keyword evidence="6 13" id="KW-0130">Cell adhesion</keyword>
<keyword evidence="11" id="KW-0325">Glycoprotein</keyword>
<evidence type="ECO:0000256" key="10">
    <source>
        <dbReference type="ARBA" id="ARBA00023170"/>
    </source>
</evidence>
<dbReference type="GO" id="GO:0033627">
    <property type="term" value="P:cell adhesion mediated by integrin"/>
    <property type="evidence" value="ECO:0007669"/>
    <property type="project" value="TreeGrafter"/>
</dbReference>
<evidence type="ECO:0000259" key="15">
    <source>
        <dbReference type="Pfam" id="PF20805"/>
    </source>
</evidence>
<keyword evidence="8 13" id="KW-0401">Integrin</keyword>
<evidence type="ECO:0000256" key="9">
    <source>
        <dbReference type="ARBA" id="ARBA00023136"/>
    </source>
</evidence>
<feature type="region of interest" description="Disordered" evidence="14">
    <location>
        <begin position="925"/>
        <end position="950"/>
    </location>
</feature>
<sequence>MYKNSCALIFILNVILCKCGVIFHEGSKITYLPDAYSKYFGYSVMLSEMGLIVGAPKAASRDGRNISPGLLFNCQLQNLDVRNSTCRPMGLTVDPYGSYFGKLLIQRDFIRDDMWFGAAIVNMPKGKMMACAPRWSTPYKDKHILVNGACYLLSQTRGITMLPLQERNRQAYKTDGTRKEYGDYGTHLNFYAYGQSGISVKVTESNSVIIGAPGLLQWAGGIIDYKYDPDEGSMFISKQPTTNPYFTKEIGPDDYFGYSVESGIFGPNKKTLYVGGAPRSKSGYGQVLIFEPATREYAPLNVVKSLKGPQLGSYFGSSLCCMDINGDGILDLLVGAPNFISKVGELQYDQGAVFVYLNSWKGSNFTLSLGSFVSGSNLNGARFGSAIANMGDVDGDGYNDVAIGAPWENFGEGAVYIYRGGERGISSMYIQKILAKGAQSFGISISKGFDVDNNNCSDLAVGAINSDTVYLYRCVPTIEVYASIKVPDAMNIPHNATNFTAIFCIEAKEQIKWPHVKTVLNASIHVDPDGGRAWISSDADYQVTIKPGNKACEEQTVQIKPTADLSKPITINFELIHCIVLEDDSPLFLRKAARLSENSKLHSSFVIQLNRECGEDLICKPLLEMTLKGLSNPYIPGSDNKLGIEVTVLNKDEPAYGAKVHLMLPTLPQRLPSECALKKLNVTCDVPAPLYRNESVTWEIEFEYTQNDSFINEINIEAILEDPLHSNNESDKVIKDLTIIIKPEASFNITGTVQPNKTIAVSRDGLGNGDSVSFVHYFEIKNLGPSNCYNLTALLLIPDKTYLSNKIDGCDKEGYSLQCTWSLAARASKTIALTYKFNLSLHGDYLKEITMLNATSTIILKDQNTNSSMMTTLVLDPPTPLWPLIVGIVAGVFTLAAAVYGLYKLNFFERTKRDDMKRLQEEIDSSSSLGELNLDNDDCTQDIQLSEDSD</sequence>
<feature type="repeat" description="FG-GAP" evidence="12">
    <location>
        <begin position="301"/>
        <end position="365"/>
    </location>
</feature>
<accession>A0AAJ6ZN71</accession>
<dbReference type="Pfam" id="PF20805">
    <property type="entry name" value="Integrin_A_Ig_2"/>
    <property type="match status" value="1"/>
</dbReference>
<feature type="repeat" description="FG-GAP" evidence="12">
    <location>
        <begin position="369"/>
        <end position="427"/>
    </location>
</feature>
<organism evidence="16">
    <name type="scientific">Papilio xuthus</name>
    <name type="common">Asian swallowtail butterfly</name>
    <dbReference type="NCBI Taxonomy" id="66420"/>
    <lineage>
        <taxon>Eukaryota</taxon>
        <taxon>Metazoa</taxon>
        <taxon>Ecdysozoa</taxon>
        <taxon>Arthropoda</taxon>
        <taxon>Hexapoda</taxon>
        <taxon>Insecta</taxon>
        <taxon>Pterygota</taxon>
        <taxon>Neoptera</taxon>
        <taxon>Endopterygota</taxon>
        <taxon>Lepidoptera</taxon>
        <taxon>Glossata</taxon>
        <taxon>Ditrysia</taxon>
        <taxon>Papilionoidea</taxon>
        <taxon>Papilionidae</taxon>
        <taxon>Papilioninae</taxon>
        <taxon>Papilio</taxon>
    </lineage>
</organism>
<dbReference type="SUPFAM" id="SSF69318">
    <property type="entry name" value="Integrin alpha N-terminal domain"/>
    <property type="match status" value="1"/>
</dbReference>
<dbReference type="PANTHER" id="PTHR23220:SF83">
    <property type="entry name" value="INTEGRIN ALPHA-PS3-RELATED"/>
    <property type="match status" value="1"/>
</dbReference>
<evidence type="ECO:0000256" key="3">
    <source>
        <dbReference type="ARBA" id="ARBA00022692"/>
    </source>
</evidence>
<dbReference type="PANTHER" id="PTHR23220">
    <property type="entry name" value="INTEGRIN ALPHA"/>
    <property type="match status" value="1"/>
</dbReference>
<evidence type="ECO:0000256" key="4">
    <source>
        <dbReference type="ARBA" id="ARBA00022729"/>
    </source>
</evidence>
<dbReference type="GO" id="GO:0007229">
    <property type="term" value="P:integrin-mediated signaling pathway"/>
    <property type="evidence" value="ECO:0007669"/>
    <property type="project" value="UniProtKB-KW"/>
</dbReference>
<dbReference type="GO" id="GO:0007160">
    <property type="term" value="P:cell-matrix adhesion"/>
    <property type="evidence" value="ECO:0007669"/>
    <property type="project" value="TreeGrafter"/>
</dbReference>
<dbReference type="GO" id="GO:0008305">
    <property type="term" value="C:integrin complex"/>
    <property type="evidence" value="ECO:0007669"/>
    <property type="project" value="InterPro"/>
</dbReference>
<dbReference type="SMART" id="SM00191">
    <property type="entry name" value="Int_alpha"/>
    <property type="match status" value="6"/>
</dbReference>
<dbReference type="GO" id="GO:0005178">
    <property type="term" value="F:integrin binding"/>
    <property type="evidence" value="ECO:0007669"/>
    <property type="project" value="TreeGrafter"/>
</dbReference>
<dbReference type="GeneID" id="106124076"/>
<dbReference type="InterPro" id="IPR013519">
    <property type="entry name" value="Int_alpha_beta-p"/>
</dbReference>
<keyword evidence="3 13" id="KW-0812">Transmembrane</keyword>
<gene>
    <name evidence="16" type="primary">LOC106124076</name>
</gene>
<keyword evidence="5" id="KW-0677">Repeat</keyword>
<dbReference type="Gene3D" id="1.20.5.930">
    <property type="entry name" value="Bicelle-embedded integrin alpha(iib) transmembrane segment"/>
    <property type="match status" value="1"/>
</dbReference>
<evidence type="ECO:0000256" key="1">
    <source>
        <dbReference type="ARBA" id="ARBA00004479"/>
    </source>
</evidence>
<keyword evidence="4 13" id="KW-0732">Signal</keyword>
<dbReference type="Gene3D" id="2.130.10.130">
    <property type="entry name" value="Integrin alpha, N-terminal"/>
    <property type="match status" value="1"/>
</dbReference>
<dbReference type="Pfam" id="PF01839">
    <property type="entry name" value="FG-GAP"/>
    <property type="match status" value="2"/>
</dbReference>
<feature type="signal peptide" evidence="13">
    <location>
        <begin position="1"/>
        <end position="19"/>
    </location>
</feature>
<feature type="transmembrane region" description="Helical" evidence="13">
    <location>
        <begin position="881"/>
        <end position="903"/>
    </location>
</feature>
<dbReference type="AlphaFoldDB" id="A0AAJ6ZN71"/>
<dbReference type="GO" id="GO:0009897">
    <property type="term" value="C:external side of plasma membrane"/>
    <property type="evidence" value="ECO:0007669"/>
    <property type="project" value="TreeGrafter"/>
</dbReference>
<dbReference type="GO" id="GO:0007157">
    <property type="term" value="P:heterophilic cell-cell adhesion via plasma membrane cell adhesion molecules"/>
    <property type="evidence" value="ECO:0007669"/>
    <property type="project" value="UniProtKB-ARBA"/>
</dbReference>
<proteinExistence type="inferred from homology"/>
<evidence type="ECO:0000256" key="5">
    <source>
        <dbReference type="ARBA" id="ARBA00022737"/>
    </source>
</evidence>
<evidence type="ECO:0000256" key="13">
    <source>
        <dbReference type="RuleBase" id="RU003762"/>
    </source>
</evidence>
<dbReference type="Proteomes" id="UP000694872">
    <property type="component" value="Unplaced"/>
</dbReference>
<reference evidence="16" key="1">
    <citation type="submission" date="2025-08" db="UniProtKB">
        <authorList>
            <consortium name="RefSeq"/>
        </authorList>
    </citation>
    <scope>IDENTIFICATION</scope>
</reference>
<comment type="subcellular location">
    <subcellularLocation>
        <location evidence="1 13">Membrane</location>
        <topology evidence="1 13">Single-pass type I membrane protein</topology>
    </subcellularLocation>
</comment>
<feature type="compositionally biased region" description="Acidic residues" evidence="14">
    <location>
        <begin position="934"/>
        <end position="950"/>
    </location>
</feature>
<keyword evidence="9 13" id="KW-0472">Membrane</keyword>
<evidence type="ECO:0000256" key="6">
    <source>
        <dbReference type="ARBA" id="ARBA00022889"/>
    </source>
</evidence>
<evidence type="ECO:0000313" key="16">
    <source>
        <dbReference type="RefSeq" id="XP_013175988.1"/>
    </source>
</evidence>
<dbReference type="RefSeq" id="XP_013175988.1">
    <property type="nucleotide sequence ID" value="XM_013320534.1"/>
</dbReference>
<dbReference type="InterPro" id="IPR028994">
    <property type="entry name" value="Integrin_alpha_N"/>
</dbReference>
<protein>
    <submittedName>
        <fullName evidence="16">Integrin alpha-4-like</fullName>
    </submittedName>
</protein>
<name>A0AAJ6ZN71_PAPXU</name>
<evidence type="ECO:0000256" key="12">
    <source>
        <dbReference type="PROSITE-ProRule" id="PRU00803"/>
    </source>
</evidence>
<evidence type="ECO:0000256" key="7">
    <source>
        <dbReference type="ARBA" id="ARBA00022989"/>
    </source>
</evidence>
<dbReference type="PROSITE" id="PS51470">
    <property type="entry name" value="FG_GAP"/>
    <property type="match status" value="2"/>
</dbReference>
<evidence type="ECO:0000256" key="11">
    <source>
        <dbReference type="ARBA" id="ARBA00023180"/>
    </source>
</evidence>
<dbReference type="InterPro" id="IPR032695">
    <property type="entry name" value="Integrin_dom_sf"/>
</dbReference>
<dbReference type="InterPro" id="IPR000413">
    <property type="entry name" value="Integrin_alpha"/>
</dbReference>
<evidence type="ECO:0000256" key="8">
    <source>
        <dbReference type="ARBA" id="ARBA00023037"/>
    </source>
</evidence>
<evidence type="ECO:0000256" key="14">
    <source>
        <dbReference type="SAM" id="MobiDB-lite"/>
    </source>
</evidence>
<dbReference type="SUPFAM" id="SSF69179">
    <property type="entry name" value="Integrin domains"/>
    <property type="match status" value="1"/>
</dbReference>
<keyword evidence="10 13" id="KW-0675">Receptor</keyword>
<evidence type="ECO:0000256" key="2">
    <source>
        <dbReference type="ARBA" id="ARBA00008054"/>
    </source>
</evidence>
<feature type="domain" description="Integrin alpha second immunoglobulin-like" evidence="15">
    <location>
        <begin position="613"/>
        <end position="733"/>
    </location>
</feature>
<dbReference type="KEGG" id="pxu:106124076"/>
<dbReference type="InterPro" id="IPR048285">
    <property type="entry name" value="Integrin_alpha_Ig-like_2"/>
</dbReference>
<keyword evidence="7 13" id="KW-1133">Transmembrane helix</keyword>
<dbReference type="PRINTS" id="PR01185">
    <property type="entry name" value="INTEGRINA"/>
</dbReference>
<dbReference type="InterPro" id="IPR013517">
    <property type="entry name" value="FG-GAP"/>
</dbReference>
<dbReference type="Gene3D" id="2.60.40.1510">
    <property type="entry name" value="ntegrin, alpha v. Chain A, domain 3"/>
    <property type="match status" value="1"/>
</dbReference>
<comment type="similarity">
    <text evidence="2 13">Belongs to the integrin alpha chain family.</text>
</comment>
<feature type="chain" id="PRO_5042317238" evidence="13">
    <location>
        <begin position="20"/>
        <end position="950"/>
    </location>
</feature>